<evidence type="ECO:0000256" key="1">
    <source>
        <dbReference type="ARBA" id="ARBA00022603"/>
    </source>
</evidence>
<dbReference type="Gene3D" id="1.10.10.10">
    <property type="entry name" value="Winged helix-like DNA-binding domain superfamily/Winged helix DNA-binding domain"/>
    <property type="match status" value="1"/>
</dbReference>
<evidence type="ECO:0000259" key="7">
    <source>
        <dbReference type="Pfam" id="PF08100"/>
    </source>
</evidence>
<feature type="domain" description="O-methyltransferase C-terminal" evidence="6">
    <location>
        <begin position="138"/>
        <end position="343"/>
    </location>
</feature>
<dbReference type="Proteomes" id="UP000283530">
    <property type="component" value="Unassembled WGS sequence"/>
</dbReference>
<gene>
    <name evidence="8" type="ORF">CKAN_00132300</name>
</gene>
<sequence length="362" mass="40329">MEPNGKPTQLQMEPNGKPTQSQETSAQSQVWKIIYGFSEPLILRCAVELRIPDIIHDNGGQTTLSELASKLPLPKVNTDHLYRVLRFLVHMKIFNQEGDRDCVSYSLTPAGRLLTSGSETSMVPILLGMTQKDFLVPWHYMKDGLSGETTAFEEGMGMTIWEYLERNPEKSQMFNEGMAGETRLLTRSLIAGCRDMFEGIGSLVDVGGGNGTALRAISQAFPQIKCTVFDLPHVIEDSVECPGVERVSGDMFKAVPRAQAIMMKLILHDWSDEDCIKILKKCKEAVPQDGGKVIIVDVVLDVNSEHELTTPRMVLDIDMLVNTGGKERTEEDWNHLILSAGYKGYKIRHIAAVQSVIEAFPY</sequence>
<evidence type="ECO:0000313" key="9">
    <source>
        <dbReference type="Proteomes" id="UP000283530"/>
    </source>
</evidence>
<evidence type="ECO:0000256" key="2">
    <source>
        <dbReference type="ARBA" id="ARBA00022679"/>
    </source>
</evidence>
<dbReference type="Pfam" id="PF00891">
    <property type="entry name" value="Methyltransf_2"/>
    <property type="match status" value="1"/>
</dbReference>
<keyword evidence="2 8" id="KW-0808">Transferase</keyword>
<dbReference type="PROSITE" id="PS51683">
    <property type="entry name" value="SAM_OMT_II"/>
    <property type="match status" value="1"/>
</dbReference>
<dbReference type="Pfam" id="PF08100">
    <property type="entry name" value="Dimerisation"/>
    <property type="match status" value="1"/>
</dbReference>
<evidence type="ECO:0000256" key="4">
    <source>
        <dbReference type="PIRSR" id="PIRSR005739-1"/>
    </source>
</evidence>
<dbReference type="InterPro" id="IPR036390">
    <property type="entry name" value="WH_DNA-bd_sf"/>
</dbReference>
<dbReference type="PANTHER" id="PTHR11746">
    <property type="entry name" value="O-METHYLTRANSFERASE"/>
    <property type="match status" value="1"/>
</dbReference>
<organism evidence="8 9">
    <name type="scientific">Cinnamomum micranthum f. kanehirae</name>
    <dbReference type="NCBI Taxonomy" id="337451"/>
    <lineage>
        <taxon>Eukaryota</taxon>
        <taxon>Viridiplantae</taxon>
        <taxon>Streptophyta</taxon>
        <taxon>Embryophyta</taxon>
        <taxon>Tracheophyta</taxon>
        <taxon>Spermatophyta</taxon>
        <taxon>Magnoliopsida</taxon>
        <taxon>Magnoliidae</taxon>
        <taxon>Laurales</taxon>
        <taxon>Lauraceae</taxon>
        <taxon>Cinnamomum</taxon>
    </lineage>
</organism>
<dbReference type="InterPro" id="IPR012967">
    <property type="entry name" value="COMT_dimerisation"/>
</dbReference>
<keyword evidence="3" id="KW-0949">S-adenosyl-L-methionine</keyword>
<accession>A0A3S3M4F9</accession>
<evidence type="ECO:0000256" key="5">
    <source>
        <dbReference type="SAM" id="MobiDB-lite"/>
    </source>
</evidence>
<feature type="region of interest" description="Disordered" evidence="5">
    <location>
        <begin position="1"/>
        <end position="24"/>
    </location>
</feature>
<dbReference type="InterPro" id="IPR036388">
    <property type="entry name" value="WH-like_DNA-bd_sf"/>
</dbReference>
<keyword evidence="9" id="KW-1185">Reference proteome</keyword>
<dbReference type="Gene3D" id="3.40.50.150">
    <property type="entry name" value="Vaccinia Virus protein VP39"/>
    <property type="match status" value="1"/>
</dbReference>
<reference evidence="8 9" key="1">
    <citation type="journal article" date="2019" name="Nat. Plants">
        <title>Stout camphor tree genome fills gaps in understanding of flowering plant genome evolution.</title>
        <authorList>
            <person name="Chaw S.M."/>
            <person name="Liu Y.C."/>
            <person name="Wu Y.W."/>
            <person name="Wang H.Y."/>
            <person name="Lin C.I."/>
            <person name="Wu C.S."/>
            <person name="Ke H.M."/>
            <person name="Chang L.Y."/>
            <person name="Hsu C.Y."/>
            <person name="Yang H.T."/>
            <person name="Sudianto E."/>
            <person name="Hsu M.H."/>
            <person name="Wu K.P."/>
            <person name="Wang L.N."/>
            <person name="Leebens-Mack J.H."/>
            <person name="Tsai I.J."/>
        </authorList>
    </citation>
    <scope>NUCLEOTIDE SEQUENCE [LARGE SCALE GENOMIC DNA]</scope>
    <source>
        <strain evidence="9">cv. Chaw 1501</strain>
        <tissue evidence="8">Young leaves</tissue>
    </source>
</reference>
<evidence type="ECO:0000256" key="3">
    <source>
        <dbReference type="ARBA" id="ARBA00022691"/>
    </source>
</evidence>
<dbReference type="GO" id="GO:0032259">
    <property type="term" value="P:methylation"/>
    <property type="evidence" value="ECO:0007669"/>
    <property type="project" value="UniProtKB-KW"/>
</dbReference>
<feature type="domain" description="O-methyltransferase dimerisation" evidence="7">
    <location>
        <begin position="31"/>
        <end position="116"/>
    </location>
</feature>
<evidence type="ECO:0000313" key="8">
    <source>
        <dbReference type="EMBL" id="RWR73072.1"/>
    </source>
</evidence>
<name>A0A3S3M4F9_9MAGN</name>
<dbReference type="SUPFAM" id="SSF53335">
    <property type="entry name" value="S-adenosyl-L-methionine-dependent methyltransferases"/>
    <property type="match status" value="1"/>
</dbReference>
<feature type="active site" description="Proton acceptor" evidence="4">
    <location>
        <position position="268"/>
    </location>
</feature>
<protein>
    <submittedName>
        <fullName evidence="8">S-adenosyl-L-methionine:3'-hydroxy-N-methylcoclaurine 4'-O-methyltransferase</fullName>
    </submittedName>
</protein>
<dbReference type="OrthoDB" id="1606438at2759"/>
<dbReference type="AlphaFoldDB" id="A0A3S3M4F9"/>
<dbReference type="GO" id="GO:0046983">
    <property type="term" value="F:protein dimerization activity"/>
    <property type="evidence" value="ECO:0007669"/>
    <property type="project" value="InterPro"/>
</dbReference>
<proteinExistence type="predicted"/>
<dbReference type="InterPro" id="IPR016461">
    <property type="entry name" value="COMT-like"/>
</dbReference>
<dbReference type="EMBL" id="QPKB01000001">
    <property type="protein sequence ID" value="RWR73072.1"/>
    <property type="molecule type" value="Genomic_DNA"/>
</dbReference>
<keyword evidence="1 8" id="KW-0489">Methyltransferase</keyword>
<dbReference type="PIRSF" id="PIRSF005739">
    <property type="entry name" value="O-mtase"/>
    <property type="match status" value="1"/>
</dbReference>
<dbReference type="STRING" id="337451.A0A3S3M4F9"/>
<dbReference type="InterPro" id="IPR029063">
    <property type="entry name" value="SAM-dependent_MTases_sf"/>
</dbReference>
<dbReference type="SUPFAM" id="SSF46785">
    <property type="entry name" value="Winged helix' DNA-binding domain"/>
    <property type="match status" value="1"/>
</dbReference>
<dbReference type="FunFam" id="3.40.50.150:FF:000057">
    <property type="entry name" value="O-methyltransferase ZRP4"/>
    <property type="match status" value="1"/>
</dbReference>
<comment type="caution">
    <text evidence="8">The sequence shown here is derived from an EMBL/GenBank/DDBJ whole genome shotgun (WGS) entry which is preliminary data.</text>
</comment>
<dbReference type="GO" id="GO:0008171">
    <property type="term" value="F:O-methyltransferase activity"/>
    <property type="evidence" value="ECO:0007669"/>
    <property type="project" value="InterPro"/>
</dbReference>
<evidence type="ECO:0000259" key="6">
    <source>
        <dbReference type="Pfam" id="PF00891"/>
    </source>
</evidence>
<dbReference type="InterPro" id="IPR001077">
    <property type="entry name" value="COMT_C"/>
</dbReference>